<dbReference type="EMBL" id="KZ819432">
    <property type="protein sequence ID" value="PWN40046.1"/>
    <property type="molecule type" value="Genomic_DNA"/>
</dbReference>
<dbReference type="GeneID" id="37033138"/>
<feature type="domain" description="TauD/TfdA-like" evidence="3">
    <location>
        <begin position="101"/>
        <end position="369"/>
    </location>
</feature>
<evidence type="ECO:0000256" key="1">
    <source>
        <dbReference type="ARBA" id="ARBA00023002"/>
    </source>
</evidence>
<protein>
    <submittedName>
        <fullName evidence="4">Clavaminate synthase-like protein</fullName>
    </submittedName>
</protein>
<evidence type="ECO:0000313" key="5">
    <source>
        <dbReference type="Proteomes" id="UP000245783"/>
    </source>
</evidence>
<dbReference type="RefSeq" id="XP_025367206.1">
    <property type="nucleotide sequence ID" value="XM_025511268.1"/>
</dbReference>
<reference evidence="4 5" key="1">
    <citation type="journal article" date="2018" name="Mol. Biol. Evol.">
        <title>Broad Genomic Sampling Reveals a Smut Pathogenic Ancestry of the Fungal Clade Ustilaginomycotina.</title>
        <authorList>
            <person name="Kijpornyongpan T."/>
            <person name="Mondo S.J."/>
            <person name="Barry K."/>
            <person name="Sandor L."/>
            <person name="Lee J."/>
            <person name="Lipzen A."/>
            <person name="Pangilinan J."/>
            <person name="LaButti K."/>
            <person name="Hainaut M."/>
            <person name="Henrissat B."/>
            <person name="Grigoriev I.V."/>
            <person name="Spatafora J.W."/>
            <person name="Aime M.C."/>
        </authorList>
    </citation>
    <scope>NUCLEOTIDE SEQUENCE [LARGE SCALE GENOMIC DNA]</scope>
    <source>
        <strain evidence="4 5">MCA 4658</strain>
    </source>
</reference>
<accession>A0A316VR27</accession>
<organism evidence="4 5">
    <name type="scientific">Ceraceosorus guamensis</name>
    <dbReference type="NCBI Taxonomy" id="1522189"/>
    <lineage>
        <taxon>Eukaryota</taxon>
        <taxon>Fungi</taxon>
        <taxon>Dikarya</taxon>
        <taxon>Basidiomycota</taxon>
        <taxon>Ustilaginomycotina</taxon>
        <taxon>Exobasidiomycetes</taxon>
        <taxon>Ceraceosorales</taxon>
        <taxon>Ceraceosoraceae</taxon>
        <taxon>Ceraceosorus</taxon>
    </lineage>
</organism>
<dbReference type="OrthoDB" id="272271at2759"/>
<dbReference type="InterPro" id="IPR050411">
    <property type="entry name" value="AlphaKG_dependent_hydroxylases"/>
</dbReference>
<dbReference type="SUPFAM" id="SSF51197">
    <property type="entry name" value="Clavaminate synthase-like"/>
    <property type="match status" value="1"/>
</dbReference>
<name>A0A316VR27_9BASI</name>
<evidence type="ECO:0000256" key="2">
    <source>
        <dbReference type="ARBA" id="ARBA00023194"/>
    </source>
</evidence>
<evidence type="ECO:0000259" key="3">
    <source>
        <dbReference type="Pfam" id="PF02668"/>
    </source>
</evidence>
<proteinExistence type="predicted"/>
<dbReference type="Gene3D" id="3.60.130.10">
    <property type="entry name" value="Clavaminate synthase-like"/>
    <property type="match status" value="1"/>
</dbReference>
<dbReference type="GO" id="GO:0017000">
    <property type="term" value="P:antibiotic biosynthetic process"/>
    <property type="evidence" value="ECO:0007669"/>
    <property type="project" value="UniProtKB-KW"/>
</dbReference>
<dbReference type="AlphaFoldDB" id="A0A316VR27"/>
<dbReference type="Proteomes" id="UP000245783">
    <property type="component" value="Unassembled WGS sequence"/>
</dbReference>
<dbReference type="Pfam" id="PF02668">
    <property type="entry name" value="TauD"/>
    <property type="match status" value="1"/>
</dbReference>
<sequence>MAAQVAQSPLVPAGPNGTDLQSLSSVPSIKHILTSGQHDALPDKLTPYSDLPKQIPLSAPTIWKREDYEGEENREKWVRVWSEREIEALEKASVAWRDSGKSLTEIERASFVLPDWLAADLTAIRYRILHGVGFYLFKGLPVQRWGIELTAIAYLGIGTHLGNTVSQNNKGHFLGHVKSLDGADPTKIDKVRIYKTTARQFFHTDSSGGLVGLCCLQTAQEGGESDIVSSQAIWNDLQANRPDVAETLASNIWYFDRKGEQSKGERPFYVQPIFSLVRGQPIERLSARFDPYYIKSVQRHVDAGLMPPVSEEQKEAMQVLEETANKLALHMELEVGDVQLVSDQHVFHARTAYVDRAPPEPRRHLLRLWLSTPSSEGGWELPTIHSNHPRRGGIQVDDQIATCPLDAE</sequence>
<dbReference type="PANTHER" id="PTHR10696:SF56">
    <property type="entry name" value="TAUD_TFDA-LIKE DOMAIN-CONTAINING PROTEIN"/>
    <property type="match status" value="1"/>
</dbReference>
<dbReference type="GO" id="GO:0016491">
    <property type="term" value="F:oxidoreductase activity"/>
    <property type="evidence" value="ECO:0007669"/>
    <property type="project" value="UniProtKB-KW"/>
</dbReference>
<keyword evidence="2" id="KW-0045">Antibiotic biosynthesis</keyword>
<dbReference type="STRING" id="1522189.A0A316VR27"/>
<dbReference type="InterPro" id="IPR042098">
    <property type="entry name" value="TauD-like_sf"/>
</dbReference>
<dbReference type="InParanoid" id="A0A316VR27"/>
<keyword evidence="5" id="KW-1185">Reference proteome</keyword>
<gene>
    <name evidence="4" type="ORF">IE81DRAFT_245841</name>
</gene>
<keyword evidence="1" id="KW-0560">Oxidoreductase</keyword>
<evidence type="ECO:0000313" key="4">
    <source>
        <dbReference type="EMBL" id="PWN40046.1"/>
    </source>
</evidence>
<dbReference type="InterPro" id="IPR003819">
    <property type="entry name" value="TauD/TfdA-like"/>
</dbReference>
<dbReference type="PANTHER" id="PTHR10696">
    <property type="entry name" value="GAMMA-BUTYROBETAINE HYDROXYLASE-RELATED"/>
    <property type="match status" value="1"/>
</dbReference>